<dbReference type="Proteomes" id="UP000053144">
    <property type="component" value="Chromosome 11"/>
</dbReference>
<feature type="domain" description="Disease resistance protein At4g27190-like leucine-rich repeats" evidence="2">
    <location>
        <begin position="358"/>
        <end position="489"/>
    </location>
</feature>
<organism evidence="3 4">
    <name type="scientific">Phaseolus angularis</name>
    <name type="common">Azuki bean</name>
    <name type="synonym">Vigna angularis</name>
    <dbReference type="NCBI Taxonomy" id="3914"/>
    <lineage>
        <taxon>Eukaryota</taxon>
        <taxon>Viridiplantae</taxon>
        <taxon>Streptophyta</taxon>
        <taxon>Embryophyta</taxon>
        <taxon>Tracheophyta</taxon>
        <taxon>Spermatophyta</taxon>
        <taxon>Magnoliopsida</taxon>
        <taxon>eudicotyledons</taxon>
        <taxon>Gunneridae</taxon>
        <taxon>Pentapetalae</taxon>
        <taxon>rosids</taxon>
        <taxon>fabids</taxon>
        <taxon>Fabales</taxon>
        <taxon>Fabaceae</taxon>
        <taxon>Papilionoideae</taxon>
        <taxon>50 kb inversion clade</taxon>
        <taxon>NPAAA clade</taxon>
        <taxon>indigoferoid/millettioid clade</taxon>
        <taxon>Phaseoleae</taxon>
        <taxon>Vigna</taxon>
    </lineage>
</organism>
<dbReference type="Gramene" id="KOM57367">
    <property type="protein sequence ID" value="KOM57367"/>
    <property type="gene ID" value="LR48_Vigan11g040000"/>
</dbReference>
<evidence type="ECO:0000313" key="4">
    <source>
        <dbReference type="Proteomes" id="UP000053144"/>
    </source>
</evidence>
<keyword evidence="1" id="KW-0611">Plant defense</keyword>
<dbReference type="STRING" id="3914.A0A0L9VR63"/>
<dbReference type="InterPro" id="IPR032675">
    <property type="entry name" value="LRR_dom_sf"/>
</dbReference>
<evidence type="ECO:0000259" key="2">
    <source>
        <dbReference type="Pfam" id="PF23247"/>
    </source>
</evidence>
<feature type="domain" description="Disease resistance protein At4g27190-like leucine-rich repeats" evidence="2">
    <location>
        <begin position="187"/>
        <end position="288"/>
    </location>
</feature>
<evidence type="ECO:0000313" key="3">
    <source>
        <dbReference type="EMBL" id="KOM57367.1"/>
    </source>
</evidence>
<feature type="domain" description="Disease resistance protein At4g27190-like leucine-rich repeats" evidence="2">
    <location>
        <begin position="634"/>
        <end position="755"/>
    </location>
</feature>
<protein>
    <recommendedName>
        <fullName evidence="2">Disease resistance protein At4g27190-like leucine-rich repeats domain-containing protein</fullName>
    </recommendedName>
</protein>
<proteinExistence type="predicted"/>
<sequence>MLVTDMEKILTNGKGEDEDVERNPVSKKMAKIKNKSAKVIERSTDAKEKSTKDIRNLEVLMLGWKHTLELSTMLEESMDNLKYLNDIHLVFDVDENERHDMPIQILMKMPNLTTMSIQLCSSPEVFQTQIPENVEKITHLKTFILRYVSKLQSIVSENSSWLNVICARLQQLYVLDCPDLKTLVHSTPSVSFRYVKEIYIDNCQDMKYLFPLSAVNKLENLEYIEVKNCKSMEAIVLKDKDDISEEIKLQKLKWTDLYNLSNLECFYSDNLQLPSFMQVNIWKCPKMKFFYRGDKQPNSSFRGIQALNLSSDELACNQDINSLVEKVFLHQEFSEAVHTDCYSDYLELQCDLVSEIDMLNKLFANLETLKLQKCTVSYAIPSSILALLKNLKELEVRDSDQVETIFDTSRDNLNDDTEIKETEFHLKILSLNGLSKLTHVWKKDTHKIIIFCNLQEVVVSDCAKLQTLFPTSLEKSLKDLKRLKIENCKKFQDFVEQEETIFVTERFVFPCLEDLELKDLPQVTCPNMFTLEFPSLKFLSVRDCDGLGLFQSVYDPMGEGTSSRTLPLISDPNVISNLVKLTLDWKQILALSLWFKSQQSTEGLTNLKSISWCFFRAKENEMPMLPVEILKAPILEEMDISKCESLANFLAQNPKIGEEEMLGQLTKLKLRNVSVTQFSELEYSSSLNIFKRLHKLFVARCPHLATLGIHSTSTMSFSCLKEVNIYKCPKLKYLFTSSAAKMLMNLQEISVTGCELLTEIVVKEGDATSEAIEFERLHTIHLESLTCLVCFYSGSNTLQLSSLNFPSLKNVWIKECFSTKIFRRHDNIPPKCRVHIDGSFKGDTKVVIMEQSEEEAS</sequence>
<dbReference type="InterPro" id="IPR057135">
    <property type="entry name" value="At4g27190-like_LRR"/>
</dbReference>
<name>A0A0L9VR63_PHAAN</name>
<dbReference type="OMA" id="PEANELH"/>
<dbReference type="AlphaFoldDB" id="A0A0L9VR63"/>
<reference evidence="4" key="1">
    <citation type="journal article" date="2015" name="Proc. Natl. Acad. Sci. U.S.A.">
        <title>Genome sequencing of adzuki bean (Vigna angularis) provides insight into high starch and low fat accumulation and domestication.</title>
        <authorList>
            <person name="Yang K."/>
            <person name="Tian Z."/>
            <person name="Chen C."/>
            <person name="Luo L."/>
            <person name="Zhao B."/>
            <person name="Wang Z."/>
            <person name="Yu L."/>
            <person name="Li Y."/>
            <person name="Sun Y."/>
            <person name="Li W."/>
            <person name="Chen Y."/>
            <person name="Li Y."/>
            <person name="Zhang Y."/>
            <person name="Ai D."/>
            <person name="Zhao J."/>
            <person name="Shang C."/>
            <person name="Ma Y."/>
            <person name="Wu B."/>
            <person name="Wang M."/>
            <person name="Gao L."/>
            <person name="Sun D."/>
            <person name="Zhang P."/>
            <person name="Guo F."/>
            <person name="Wang W."/>
            <person name="Li Y."/>
            <person name="Wang J."/>
            <person name="Varshney R.K."/>
            <person name="Wang J."/>
            <person name="Ling H.Q."/>
            <person name="Wan P."/>
        </authorList>
    </citation>
    <scope>NUCLEOTIDE SEQUENCE</scope>
    <source>
        <strain evidence="4">cv. Jingnong 6</strain>
    </source>
</reference>
<dbReference type="PANTHER" id="PTHR33463:SF145">
    <property type="entry name" value="NB-ARC DOMAIN-CONTAINING PROTEIN"/>
    <property type="match status" value="1"/>
</dbReference>
<gene>
    <name evidence="3" type="ORF">LR48_Vigan11g040000</name>
</gene>
<dbReference type="PANTHER" id="PTHR33463">
    <property type="entry name" value="NB-ARC DOMAIN-CONTAINING PROTEIN-RELATED"/>
    <property type="match status" value="1"/>
</dbReference>
<dbReference type="Gene3D" id="3.80.10.10">
    <property type="entry name" value="Ribonuclease Inhibitor"/>
    <property type="match status" value="3"/>
</dbReference>
<accession>A0A0L9VR63</accession>
<evidence type="ECO:0000256" key="1">
    <source>
        <dbReference type="ARBA" id="ARBA00022821"/>
    </source>
</evidence>
<dbReference type="EMBL" id="CM003381">
    <property type="protein sequence ID" value="KOM57367.1"/>
    <property type="molecule type" value="Genomic_DNA"/>
</dbReference>
<dbReference type="Pfam" id="PF23247">
    <property type="entry name" value="LRR_RPS2"/>
    <property type="match status" value="3"/>
</dbReference>
<dbReference type="InterPro" id="IPR050905">
    <property type="entry name" value="Plant_NBS-LRR"/>
</dbReference>
<dbReference type="SUPFAM" id="SSF52047">
    <property type="entry name" value="RNI-like"/>
    <property type="match status" value="2"/>
</dbReference>